<sequence length="52" mass="6147">MSKGWVYIGSTPSHLTREANEKRCKEYQLKAQKLLKDLKKITKKRQEPKDSQ</sequence>
<dbReference type="Proteomes" id="UP000221795">
    <property type="component" value="Segment"/>
</dbReference>
<feature type="coiled-coil region" evidence="1">
    <location>
        <begin position="17"/>
        <end position="44"/>
    </location>
</feature>
<accession>A0A217EQZ7</accession>
<evidence type="ECO:0000256" key="1">
    <source>
        <dbReference type="SAM" id="Coils"/>
    </source>
</evidence>
<evidence type="ECO:0000313" key="2">
    <source>
        <dbReference type="EMBL" id="APZ82494.1"/>
    </source>
</evidence>
<keyword evidence="1" id="KW-0175">Coiled coil</keyword>
<reference evidence="2" key="1">
    <citation type="journal article" date="2017" name="Viruses">
        <title>Characterization of Bacillus subtilis Viruses vB_BsuM-Goe2 and vB_BsuM-Goe3.</title>
        <authorList>
            <person name="Willms I.M."/>
            <person name="Hoppert M."/>
            <person name="Hertel R."/>
        </authorList>
    </citation>
    <scope>NUCLEOTIDE SEQUENCE [LARGE SCALE GENOMIC DNA]</scope>
</reference>
<name>A0A217EQZ7_BPGO3</name>
<organism evidence="2 3">
    <name type="scientific">Bacillus phage vB_BsuM-Goe3</name>
    <dbReference type="NCBI Taxonomy" id="1933063"/>
    <lineage>
        <taxon>Viruses</taxon>
        <taxon>Duplodnaviria</taxon>
        <taxon>Heunggongvirae</taxon>
        <taxon>Uroviricota</taxon>
        <taxon>Caudoviricetes</taxon>
        <taxon>Herelleviridae</taxon>
        <taxon>Bastillevirinae</taxon>
        <taxon>Grisebachstrassevirus</taxon>
        <taxon>Grisebachstrassevirus goe3</taxon>
    </lineage>
</organism>
<evidence type="ECO:0000313" key="3">
    <source>
        <dbReference type="Proteomes" id="UP000221795"/>
    </source>
</evidence>
<dbReference type="EMBL" id="KY368640">
    <property type="protein sequence ID" value="APZ82494.1"/>
    <property type="molecule type" value="Genomic_DNA"/>
</dbReference>
<gene>
    <name evidence="2" type="ORF">Goe3_c02800</name>
</gene>
<proteinExistence type="predicted"/>
<organismHost>
    <name type="scientific">Bacillus subtilis</name>
    <dbReference type="NCBI Taxonomy" id="1423"/>
</organismHost>
<protein>
    <submittedName>
        <fullName evidence="2">Uncharacterized protein</fullName>
    </submittedName>
</protein>
<keyword evidence="3" id="KW-1185">Reference proteome</keyword>